<evidence type="ECO:0000313" key="7">
    <source>
        <dbReference type="Proteomes" id="UP000033202"/>
    </source>
</evidence>
<evidence type="ECO:0000259" key="5">
    <source>
        <dbReference type="PROSITE" id="PS50977"/>
    </source>
</evidence>
<dbReference type="PANTHER" id="PTHR30055:SF234">
    <property type="entry name" value="HTH-TYPE TRANSCRIPTIONAL REGULATOR BETI"/>
    <property type="match status" value="1"/>
</dbReference>
<keyword evidence="2 4" id="KW-0238">DNA-binding</keyword>
<dbReference type="InterPro" id="IPR050109">
    <property type="entry name" value="HTH-type_TetR-like_transc_reg"/>
</dbReference>
<feature type="domain" description="HTH tetR-type" evidence="5">
    <location>
        <begin position="10"/>
        <end position="70"/>
    </location>
</feature>
<name>A0A0E9MMS6_9SPHN</name>
<evidence type="ECO:0000313" key="6">
    <source>
        <dbReference type="EMBL" id="GAO38726.1"/>
    </source>
</evidence>
<feature type="DNA-binding region" description="H-T-H motif" evidence="4">
    <location>
        <begin position="33"/>
        <end position="52"/>
    </location>
</feature>
<organism evidence="6 7">
    <name type="scientific">Sphingomonas changbaiensis NBRC 104936</name>
    <dbReference type="NCBI Taxonomy" id="1219043"/>
    <lineage>
        <taxon>Bacteria</taxon>
        <taxon>Pseudomonadati</taxon>
        <taxon>Pseudomonadota</taxon>
        <taxon>Alphaproteobacteria</taxon>
        <taxon>Sphingomonadales</taxon>
        <taxon>Sphingomonadaceae</taxon>
        <taxon>Sphingomonas</taxon>
    </lineage>
</organism>
<dbReference type="InterPro" id="IPR001647">
    <property type="entry name" value="HTH_TetR"/>
</dbReference>
<comment type="caution">
    <text evidence="6">The sequence shown here is derived from an EMBL/GenBank/DDBJ whole genome shotgun (WGS) entry which is preliminary data.</text>
</comment>
<dbReference type="SUPFAM" id="SSF48498">
    <property type="entry name" value="Tetracyclin repressor-like, C-terminal domain"/>
    <property type="match status" value="1"/>
</dbReference>
<dbReference type="InterPro" id="IPR036271">
    <property type="entry name" value="Tet_transcr_reg_TetR-rel_C_sf"/>
</dbReference>
<dbReference type="PANTHER" id="PTHR30055">
    <property type="entry name" value="HTH-TYPE TRANSCRIPTIONAL REGULATOR RUTR"/>
    <property type="match status" value="1"/>
</dbReference>
<dbReference type="EMBL" id="BBWU01000019">
    <property type="protein sequence ID" value="GAO38726.1"/>
    <property type="molecule type" value="Genomic_DNA"/>
</dbReference>
<reference evidence="6 7" key="1">
    <citation type="submission" date="2015-04" db="EMBL/GenBank/DDBJ databases">
        <title>Whole genome shotgun sequence of Sphingomonas changbaiensis NBRC 104936.</title>
        <authorList>
            <person name="Katano-Makiyama Y."/>
            <person name="Hosoyama A."/>
            <person name="Hashimoto M."/>
            <person name="Noguchi M."/>
            <person name="Tsuchikane K."/>
            <person name="Ohji S."/>
            <person name="Yamazoe A."/>
            <person name="Ichikawa N."/>
            <person name="Kimura A."/>
            <person name="Fujita N."/>
        </authorList>
    </citation>
    <scope>NUCLEOTIDE SEQUENCE [LARGE SCALE GENOMIC DNA]</scope>
    <source>
        <strain evidence="6 7">NBRC 104936</strain>
    </source>
</reference>
<sequence length="193" mass="21138">MARTQAADYEQRREAILDKAARLFARRGFDGSSVADLADACSTSKSLIYHYYPSKEDILYAVMSSHIDQLVSDVDGVLAKGGDAAAQLDALIHAFMDHYVGAADRQKVLLNELDSLPAEQRATIVARQRKVIDATQALLVALDPALADDPAQARAKTMLLFGMINWTHTWYDPEGPIPPARIADMALKMIHAS</sequence>
<dbReference type="AlphaFoldDB" id="A0A0E9MMS6"/>
<proteinExistence type="predicted"/>
<dbReference type="GO" id="GO:0000976">
    <property type="term" value="F:transcription cis-regulatory region binding"/>
    <property type="evidence" value="ECO:0007669"/>
    <property type="project" value="TreeGrafter"/>
</dbReference>
<evidence type="ECO:0000256" key="4">
    <source>
        <dbReference type="PROSITE-ProRule" id="PRU00335"/>
    </source>
</evidence>
<dbReference type="SUPFAM" id="SSF46689">
    <property type="entry name" value="Homeodomain-like"/>
    <property type="match status" value="1"/>
</dbReference>
<evidence type="ECO:0000256" key="1">
    <source>
        <dbReference type="ARBA" id="ARBA00023015"/>
    </source>
</evidence>
<dbReference type="InterPro" id="IPR041490">
    <property type="entry name" value="KstR2_TetR_C"/>
</dbReference>
<dbReference type="OrthoDB" id="9779746at2"/>
<dbReference type="Proteomes" id="UP000033202">
    <property type="component" value="Unassembled WGS sequence"/>
</dbReference>
<dbReference type="InterPro" id="IPR009057">
    <property type="entry name" value="Homeodomain-like_sf"/>
</dbReference>
<dbReference type="PRINTS" id="PR00455">
    <property type="entry name" value="HTHTETR"/>
</dbReference>
<keyword evidence="1" id="KW-0805">Transcription regulation</keyword>
<accession>A0A0E9MMS6</accession>
<keyword evidence="3" id="KW-0804">Transcription</keyword>
<evidence type="ECO:0000256" key="3">
    <source>
        <dbReference type="ARBA" id="ARBA00023163"/>
    </source>
</evidence>
<evidence type="ECO:0000256" key="2">
    <source>
        <dbReference type="ARBA" id="ARBA00023125"/>
    </source>
</evidence>
<dbReference type="PROSITE" id="PS50977">
    <property type="entry name" value="HTH_TETR_2"/>
    <property type="match status" value="1"/>
</dbReference>
<dbReference type="Pfam" id="PF00440">
    <property type="entry name" value="TetR_N"/>
    <property type="match status" value="1"/>
</dbReference>
<protein>
    <submittedName>
        <fullName evidence="6">Putative TetR family transcriptional regulator</fullName>
    </submittedName>
</protein>
<keyword evidence="7" id="KW-1185">Reference proteome</keyword>
<dbReference type="Gene3D" id="1.10.357.10">
    <property type="entry name" value="Tetracycline Repressor, domain 2"/>
    <property type="match status" value="1"/>
</dbReference>
<dbReference type="RefSeq" id="WP_046347572.1">
    <property type="nucleotide sequence ID" value="NZ_BBWU01000019.1"/>
</dbReference>
<gene>
    <name evidence="6" type="ORF">SCH01S_19_00300</name>
</gene>
<dbReference type="GO" id="GO:0003700">
    <property type="term" value="F:DNA-binding transcription factor activity"/>
    <property type="evidence" value="ECO:0007669"/>
    <property type="project" value="TreeGrafter"/>
</dbReference>
<dbReference type="STRING" id="1219043.SCH01S_19_00300"/>
<dbReference type="Pfam" id="PF17932">
    <property type="entry name" value="TetR_C_24"/>
    <property type="match status" value="1"/>
</dbReference>
<dbReference type="Gene3D" id="1.10.10.60">
    <property type="entry name" value="Homeodomain-like"/>
    <property type="match status" value="1"/>
</dbReference>